<evidence type="ECO:0000259" key="3">
    <source>
        <dbReference type="PROSITE" id="PS50102"/>
    </source>
</evidence>
<dbReference type="PROSITE" id="PS50102">
    <property type="entry name" value="RRM"/>
    <property type="match status" value="1"/>
</dbReference>
<feature type="compositionally biased region" description="Basic and acidic residues" evidence="2">
    <location>
        <begin position="104"/>
        <end position="149"/>
    </location>
</feature>
<name>A0A7S3PMK8_9STRA</name>
<keyword evidence="1" id="KW-0694">RNA-binding</keyword>
<dbReference type="GO" id="GO:0005634">
    <property type="term" value="C:nucleus"/>
    <property type="evidence" value="ECO:0007669"/>
    <property type="project" value="InterPro"/>
</dbReference>
<dbReference type="EMBL" id="HBIN01018989">
    <property type="protein sequence ID" value="CAE0444430.1"/>
    <property type="molecule type" value="Transcribed_RNA"/>
</dbReference>
<dbReference type="Gene3D" id="3.30.70.330">
    <property type="match status" value="1"/>
</dbReference>
<dbReference type="SMART" id="SM00360">
    <property type="entry name" value="RRM"/>
    <property type="match status" value="1"/>
</dbReference>
<sequence>MGDENYEGVKEKQDDLRNVINASRDKRKRKNSRSRSSSGSGGSDGENERRHRLRRRERRRRVGNRSHSRSSSNSQPPSLKQRKNEEISSSKNSETEDVNANADTNKRTFKDKDKQARYEEFKRNQRIHRDTKQVDKNDHERRRGPDLSRKYYQSSQLSKIGRGHDRGATLRRLPETGAAKSMCSEPCKSIDGYAIFASGLHEETSKEDIEDKFGDFGTVKRLILPRNRKTGMLRGYALIKYEHGADAQDAIDALNKTQMLGQTLNVGWVFIK</sequence>
<dbReference type="InterPro" id="IPR000504">
    <property type="entry name" value="RRM_dom"/>
</dbReference>
<accession>A0A7S3PMK8</accession>
<organism evidence="4">
    <name type="scientific">Aplanochytrium stocchinoi</name>
    <dbReference type="NCBI Taxonomy" id="215587"/>
    <lineage>
        <taxon>Eukaryota</taxon>
        <taxon>Sar</taxon>
        <taxon>Stramenopiles</taxon>
        <taxon>Bigyra</taxon>
        <taxon>Labyrinthulomycetes</taxon>
        <taxon>Thraustochytrida</taxon>
        <taxon>Thraustochytriidae</taxon>
        <taxon>Aplanochytrium</taxon>
    </lineage>
</organism>
<dbReference type="InterPro" id="IPR035979">
    <property type="entry name" value="RBD_domain_sf"/>
</dbReference>
<dbReference type="Pfam" id="PF00076">
    <property type="entry name" value="RRM_1"/>
    <property type="match status" value="1"/>
</dbReference>
<reference evidence="4" key="1">
    <citation type="submission" date="2021-01" db="EMBL/GenBank/DDBJ databases">
        <authorList>
            <person name="Corre E."/>
            <person name="Pelletier E."/>
            <person name="Niang G."/>
            <person name="Scheremetjew M."/>
            <person name="Finn R."/>
            <person name="Kale V."/>
            <person name="Holt S."/>
            <person name="Cochrane G."/>
            <person name="Meng A."/>
            <person name="Brown T."/>
            <person name="Cohen L."/>
        </authorList>
    </citation>
    <scope>NUCLEOTIDE SEQUENCE</scope>
    <source>
        <strain evidence="4">GSBS06</strain>
    </source>
</reference>
<dbReference type="GO" id="GO:0003723">
    <property type="term" value="F:RNA binding"/>
    <property type="evidence" value="ECO:0007669"/>
    <property type="project" value="UniProtKB-UniRule"/>
</dbReference>
<feature type="compositionally biased region" description="Basic and acidic residues" evidence="2">
    <location>
        <begin position="7"/>
        <end position="17"/>
    </location>
</feature>
<dbReference type="InterPro" id="IPR012677">
    <property type="entry name" value="Nucleotide-bd_a/b_plait_sf"/>
</dbReference>
<dbReference type="SUPFAM" id="SSF54928">
    <property type="entry name" value="RNA-binding domain, RBD"/>
    <property type="match status" value="1"/>
</dbReference>
<feature type="compositionally biased region" description="Basic residues" evidence="2">
    <location>
        <begin position="50"/>
        <end position="68"/>
    </location>
</feature>
<dbReference type="PANTHER" id="PTHR45894">
    <property type="entry name" value="RNA-BINDING PROTEIN 8A"/>
    <property type="match status" value="1"/>
</dbReference>
<evidence type="ECO:0000313" key="4">
    <source>
        <dbReference type="EMBL" id="CAE0444430.1"/>
    </source>
</evidence>
<feature type="domain" description="RRM" evidence="3">
    <location>
        <begin position="193"/>
        <end position="266"/>
    </location>
</feature>
<dbReference type="InterPro" id="IPR008111">
    <property type="entry name" value="RNA-bd_8"/>
</dbReference>
<dbReference type="GO" id="GO:0006396">
    <property type="term" value="P:RNA processing"/>
    <property type="evidence" value="ECO:0007669"/>
    <property type="project" value="InterPro"/>
</dbReference>
<proteinExistence type="predicted"/>
<evidence type="ECO:0000256" key="1">
    <source>
        <dbReference type="PROSITE-ProRule" id="PRU00176"/>
    </source>
</evidence>
<evidence type="ECO:0000256" key="2">
    <source>
        <dbReference type="SAM" id="MobiDB-lite"/>
    </source>
</evidence>
<dbReference type="GO" id="GO:0005737">
    <property type="term" value="C:cytoplasm"/>
    <property type="evidence" value="ECO:0007669"/>
    <property type="project" value="InterPro"/>
</dbReference>
<protein>
    <recommendedName>
        <fullName evidence="3">RRM domain-containing protein</fullName>
    </recommendedName>
</protein>
<dbReference type="AlphaFoldDB" id="A0A7S3PMK8"/>
<gene>
    <name evidence="4" type="ORF">ASTO00021_LOCUS14482</name>
</gene>
<feature type="region of interest" description="Disordered" evidence="2">
    <location>
        <begin position="1"/>
        <end position="167"/>
    </location>
</feature>